<keyword evidence="5" id="KW-1185">Reference proteome</keyword>
<keyword evidence="3" id="KW-0175">Coiled coil</keyword>
<dbReference type="RefSeq" id="WP_119051292.1">
    <property type="nucleotide sequence ID" value="NZ_CP032157.1"/>
</dbReference>
<sequence length="198" mass="22894">MRNISTILSIIALALTGVLFYLHFSSKGASKNVPVAADKDGHHDFKIAYFDIDSLQSSYTFYKDALEEMKGKESAANAELQDIKAKFQRRIQQLQEKGPTMSQAEGEAAQKEVAKMEQDYRKREAQLQDNLQNQQMDMTKLMRKQIEDYLSEFNKQKGYAYIFSYEPGFIMYYKDSLYDVTGELVQGLNEKYKSKKKK</sequence>
<dbReference type="KEGG" id="pseg:D3H65_16090"/>
<dbReference type="GO" id="GO:0051082">
    <property type="term" value="F:unfolded protein binding"/>
    <property type="evidence" value="ECO:0007669"/>
    <property type="project" value="InterPro"/>
</dbReference>
<dbReference type="AlphaFoldDB" id="A0A3B7MYN7"/>
<accession>A0A3B7MYN7</accession>
<dbReference type="PANTHER" id="PTHR35089:SF1">
    <property type="entry name" value="CHAPERONE PROTEIN SKP"/>
    <property type="match status" value="1"/>
</dbReference>
<dbReference type="InterPro" id="IPR005632">
    <property type="entry name" value="Chaperone_Skp"/>
</dbReference>
<dbReference type="InterPro" id="IPR024930">
    <property type="entry name" value="Skp_dom_sf"/>
</dbReference>
<dbReference type="GO" id="GO:0005829">
    <property type="term" value="C:cytosol"/>
    <property type="evidence" value="ECO:0007669"/>
    <property type="project" value="TreeGrafter"/>
</dbReference>
<evidence type="ECO:0000256" key="3">
    <source>
        <dbReference type="SAM" id="Coils"/>
    </source>
</evidence>
<dbReference type="SUPFAM" id="SSF111384">
    <property type="entry name" value="OmpH-like"/>
    <property type="match status" value="1"/>
</dbReference>
<reference evidence="4 5" key="1">
    <citation type="submission" date="2018-09" db="EMBL/GenBank/DDBJ databases">
        <title>Genome sequencing of strain 6GH32-13.</title>
        <authorList>
            <person name="Weon H.-Y."/>
            <person name="Heo J."/>
            <person name="Kwon S.-W."/>
        </authorList>
    </citation>
    <scope>NUCLEOTIDE SEQUENCE [LARGE SCALE GENOMIC DNA]</scope>
    <source>
        <strain evidence="4 5">5GH32-13</strain>
    </source>
</reference>
<comment type="similarity">
    <text evidence="1">Belongs to the Skp family.</text>
</comment>
<feature type="coiled-coil region" evidence="3">
    <location>
        <begin position="66"/>
        <end position="144"/>
    </location>
</feature>
<dbReference type="PANTHER" id="PTHR35089">
    <property type="entry name" value="CHAPERONE PROTEIN SKP"/>
    <property type="match status" value="1"/>
</dbReference>
<dbReference type="OrthoDB" id="1493259at2"/>
<gene>
    <name evidence="4" type="ORF">D3H65_16090</name>
</gene>
<dbReference type="Pfam" id="PF03938">
    <property type="entry name" value="OmpH"/>
    <property type="match status" value="1"/>
</dbReference>
<name>A0A3B7MYN7_9BACT</name>
<protein>
    <submittedName>
        <fullName evidence="4">OmpH family outer membrane protein</fullName>
    </submittedName>
</protein>
<dbReference type="EMBL" id="CP032157">
    <property type="protein sequence ID" value="AXY75411.1"/>
    <property type="molecule type" value="Genomic_DNA"/>
</dbReference>
<evidence type="ECO:0000313" key="5">
    <source>
        <dbReference type="Proteomes" id="UP000263900"/>
    </source>
</evidence>
<organism evidence="4 5">
    <name type="scientific">Paraflavitalea soli</name>
    <dbReference type="NCBI Taxonomy" id="2315862"/>
    <lineage>
        <taxon>Bacteria</taxon>
        <taxon>Pseudomonadati</taxon>
        <taxon>Bacteroidota</taxon>
        <taxon>Chitinophagia</taxon>
        <taxon>Chitinophagales</taxon>
        <taxon>Chitinophagaceae</taxon>
        <taxon>Paraflavitalea</taxon>
    </lineage>
</organism>
<dbReference type="SMART" id="SM00935">
    <property type="entry name" value="OmpH"/>
    <property type="match status" value="1"/>
</dbReference>
<evidence type="ECO:0000313" key="4">
    <source>
        <dbReference type="EMBL" id="AXY75411.1"/>
    </source>
</evidence>
<dbReference type="GO" id="GO:0050821">
    <property type="term" value="P:protein stabilization"/>
    <property type="evidence" value="ECO:0007669"/>
    <property type="project" value="TreeGrafter"/>
</dbReference>
<dbReference type="Proteomes" id="UP000263900">
    <property type="component" value="Chromosome"/>
</dbReference>
<evidence type="ECO:0000256" key="1">
    <source>
        <dbReference type="ARBA" id="ARBA00009091"/>
    </source>
</evidence>
<proteinExistence type="inferred from homology"/>
<evidence type="ECO:0000256" key="2">
    <source>
        <dbReference type="ARBA" id="ARBA00022729"/>
    </source>
</evidence>
<keyword evidence="2" id="KW-0732">Signal</keyword>
<dbReference type="Gene3D" id="3.30.910.20">
    <property type="entry name" value="Skp domain"/>
    <property type="match status" value="1"/>
</dbReference>